<organism evidence="2 3">
    <name type="scientific">Hypholoma sublateritium (strain FD-334 SS-4)</name>
    <dbReference type="NCBI Taxonomy" id="945553"/>
    <lineage>
        <taxon>Eukaryota</taxon>
        <taxon>Fungi</taxon>
        <taxon>Dikarya</taxon>
        <taxon>Basidiomycota</taxon>
        <taxon>Agaricomycotina</taxon>
        <taxon>Agaricomycetes</taxon>
        <taxon>Agaricomycetidae</taxon>
        <taxon>Agaricales</taxon>
        <taxon>Agaricineae</taxon>
        <taxon>Strophariaceae</taxon>
        <taxon>Hypholoma</taxon>
    </lineage>
</organism>
<reference evidence="3" key="1">
    <citation type="submission" date="2014-04" db="EMBL/GenBank/DDBJ databases">
        <title>Evolutionary Origins and Diversification of the Mycorrhizal Mutualists.</title>
        <authorList>
            <consortium name="DOE Joint Genome Institute"/>
            <consortium name="Mycorrhizal Genomics Consortium"/>
            <person name="Kohler A."/>
            <person name="Kuo A."/>
            <person name="Nagy L.G."/>
            <person name="Floudas D."/>
            <person name="Copeland A."/>
            <person name="Barry K.W."/>
            <person name="Cichocki N."/>
            <person name="Veneault-Fourrey C."/>
            <person name="LaButti K."/>
            <person name="Lindquist E.A."/>
            <person name="Lipzen A."/>
            <person name="Lundell T."/>
            <person name="Morin E."/>
            <person name="Murat C."/>
            <person name="Riley R."/>
            <person name="Ohm R."/>
            <person name="Sun H."/>
            <person name="Tunlid A."/>
            <person name="Henrissat B."/>
            <person name="Grigoriev I.V."/>
            <person name="Hibbett D.S."/>
            <person name="Martin F."/>
        </authorList>
    </citation>
    <scope>NUCLEOTIDE SEQUENCE [LARGE SCALE GENOMIC DNA]</scope>
    <source>
        <strain evidence="3">FD-334 SS-4</strain>
    </source>
</reference>
<evidence type="ECO:0008006" key="4">
    <source>
        <dbReference type="Google" id="ProtNLM"/>
    </source>
</evidence>
<dbReference type="OMA" id="TWATFIK"/>
<dbReference type="OrthoDB" id="2930561at2759"/>
<evidence type="ECO:0000313" key="2">
    <source>
        <dbReference type="EMBL" id="KJA12996.1"/>
    </source>
</evidence>
<dbReference type="EMBL" id="KN817809">
    <property type="protein sequence ID" value="KJA12996.1"/>
    <property type="molecule type" value="Genomic_DNA"/>
</dbReference>
<evidence type="ECO:0000313" key="3">
    <source>
        <dbReference type="Proteomes" id="UP000054270"/>
    </source>
</evidence>
<keyword evidence="3" id="KW-1185">Reference proteome</keyword>
<gene>
    <name evidence="2" type="ORF">HYPSUDRAFT_60132</name>
</gene>
<sequence>MAKSTSKVKLAPTDPLSDAAKHKTEPAKWTVADKTAFIAFLYDHQSAGGNGATFKMPTFNEVAPLLDIMKTEGGPKTGKLESTWATFIKIYKDAKPFKNHDWVHLEKMTEIMPVTLRGMYVFRPSQGITGMGTAAQPPRSPLPDWDIKNPDAELLLSDHNKDEGEASPPRKEIAVTPTTNCKHQQAVSETPVKVKKRKSTTAANTIQGLTQSISNFGDNICKVLAMDPTLCTPNRRKEAIKLAQREDWLSMPDHLVFCNILEKDVAVIDAYAGLDRNNEEFCQMWIQQKVTPAKDIF</sequence>
<dbReference type="STRING" id="945553.A0A0D2N8D1"/>
<protein>
    <recommendedName>
        <fullName evidence="4">Myb/SANT-like domain-containing protein</fullName>
    </recommendedName>
</protein>
<feature type="compositionally biased region" description="Basic and acidic residues" evidence="1">
    <location>
        <begin position="159"/>
        <end position="173"/>
    </location>
</feature>
<feature type="compositionally biased region" description="Polar residues" evidence="1">
    <location>
        <begin position="176"/>
        <end position="188"/>
    </location>
</feature>
<accession>A0A0D2N8D1</accession>
<feature type="region of interest" description="Disordered" evidence="1">
    <location>
        <begin position="1"/>
        <end position="25"/>
    </location>
</feature>
<feature type="region of interest" description="Disordered" evidence="1">
    <location>
        <begin position="159"/>
        <end position="191"/>
    </location>
</feature>
<dbReference type="AlphaFoldDB" id="A0A0D2N8D1"/>
<evidence type="ECO:0000256" key="1">
    <source>
        <dbReference type="SAM" id="MobiDB-lite"/>
    </source>
</evidence>
<name>A0A0D2N8D1_HYPSF</name>
<dbReference type="Proteomes" id="UP000054270">
    <property type="component" value="Unassembled WGS sequence"/>
</dbReference>
<proteinExistence type="predicted"/>